<organism evidence="3 4">
    <name type="scientific">Friedmanniomyces simplex</name>
    <dbReference type="NCBI Taxonomy" id="329884"/>
    <lineage>
        <taxon>Eukaryota</taxon>
        <taxon>Fungi</taxon>
        <taxon>Dikarya</taxon>
        <taxon>Ascomycota</taxon>
        <taxon>Pezizomycotina</taxon>
        <taxon>Dothideomycetes</taxon>
        <taxon>Dothideomycetidae</taxon>
        <taxon>Mycosphaerellales</taxon>
        <taxon>Teratosphaeriaceae</taxon>
        <taxon>Friedmanniomyces</taxon>
    </lineage>
</organism>
<evidence type="ECO:0000313" key="4">
    <source>
        <dbReference type="Proteomes" id="UP000309340"/>
    </source>
</evidence>
<gene>
    <name evidence="3" type="ORF">B0A55_08462</name>
</gene>
<feature type="compositionally biased region" description="Polar residues" evidence="2">
    <location>
        <begin position="53"/>
        <end position="69"/>
    </location>
</feature>
<evidence type="ECO:0000256" key="1">
    <source>
        <dbReference type="SAM" id="Coils"/>
    </source>
</evidence>
<dbReference type="OrthoDB" id="10648592at2759"/>
<feature type="region of interest" description="Disordered" evidence="2">
    <location>
        <begin position="1"/>
        <end position="69"/>
    </location>
</feature>
<feature type="coiled-coil region" evidence="1">
    <location>
        <begin position="166"/>
        <end position="196"/>
    </location>
</feature>
<evidence type="ECO:0000313" key="3">
    <source>
        <dbReference type="EMBL" id="TKA67535.1"/>
    </source>
</evidence>
<dbReference type="AlphaFoldDB" id="A0A4U0X043"/>
<comment type="caution">
    <text evidence="3">The sequence shown here is derived from an EMBL/GenBank/DDBJ whole genome shotgun (WGS) entry which is preliminary data.</text>
</comment>
<reference evidence="3 4" key="1">
    <citation type="submission" date="2017-03" db="EMBL/GenBank/DDBJ databases">
        <title>Genomes of endolithic fungi from Antarctica.</title>
        <authorList>
            <person name="Coleine C."/>
            <person name="Masonjones S."/>
            <person name="Stajich J.E."/>
        </authorList>
    </citation>
    <scope>NUCLEOTIDE SEQUENCE [LARGE SCALE GENOMIC DNA]</scope>
    <source>
        <strain evidence="3 4">CCFEE 5184</strain>
    </source>
</reference>
<accession>A0A4U0X043</accession>
<evidence type="ECO:0000256" key="2">
    <source>
        <dbReference type="SAM" id="MobiDB-lite"/>
    </source>
</evidence>
<protein>
    <submittedName>
        <fullName evidence="3">Uncharacterized protein</fullName>
    </submittedName>
</protein>
<name>A0A4U0X043_9PEZI</name>
<sequence>MDRQTSQTSPGDLPPPGNNNNTAEPSPAHNASLALPRSPATAIGNGPPPSFTAALNPSATGTPTARGTSNITLTSIQSTITFIYASRFVTNEDIDAIAERLREIFRTAPPGTFPQAVRDELEAAVEERRREPGVPGTGLQVMNASTAWPRTTTNSDGRHHHRRNAIADSEARARDLELAREQAEAAELRHQQHMRSEHFRAHVEAERYQRLWTTDYEIQMREEDEEDAAEMREMERWMRFTLTESGQEILWEQCGVRTGPDGVVLVRYARDG</sequence>
<keyword evidence="1" id="KW-0175">Coiled coil</keyword>
<dbReference type="Proteomes" id="UP000309340">
    <property type="component" value="Unassembled WGS sequence"/>
</dbReference>
<proteinExistence type="predicted"/>
<keyword evidence="4" id="KW-1185">Reference proteome</keyword>
<dbReference type="EMBL" id="NAJQ01000565">
    <property type="protein sequence ID" value="TKA67535.1"/>
    <property type="molecule type" value="Genomic_DNA"/>
</dbReference>